<evidence type="ECO:0000256" key="5">
    <source>
        <dbReference type="ARBA" id="ARBA00022825"/>
    </source>
</evidence>
<feature type="active site" description="Charge relay system" evidence="6 7">
    <location>
        <position position="652"/>
    </location>
</feature>
<dbReference type="InterPro" id="IPR036852">
    <property type="entry name" value="Peptidase_S8/S53_dom_sf"/>
</dbReference>
<sequence>MATIEKIADVKMGDLNKPFRFNGNHFKRWKGKVLFYLSLLNVSYVLTEKNPNKVDITSMNDDETISHLEKVEKYEGDSYKCRYYILNCLFDNFYDYYDRTYSSAKKIWKALQSKYDTEEAGAKKYAASRFFRFQMVDNKSVVDQAQDFIMIVGELRSEEVVVSWRGQVKRTTAGPVKTFAAVGLNLLKESEISAPQPEEIFVSSFYFNCILYFLLSYREDVISVFPNTIRQLSTTRSWDFIGMPLNVERNQVESDIIVGIIDTGIWIQSESFNDKGFGPPPSKWKGKCGQGANFTKCNNKVIGAQFFNLGGAGNDNELSPADFEGHGTHVASTVSGVPVPGASLYGLAEGTARGGVPSARIATYKACWSMGCTDSDILAAFDAAISDGVDIISLSVGGGGRDFFEDSIAIGAFHALKKGILTCCAAGNSGPDLGTIENVAPWIFTVAATSADRKFETDAMLGNGVAISGISVNTFEPTKKWFSLTSGTLAQAKNASYYGNSSACDYGTLDESKVKGKIVYCLGSNQQDYALKGLQGAGTIILSDKMTDTPFITYISSTSINTTYAAQVEKYIHSTKSPQAVIYKTRTVNMTAPFVPSFSSRGPQSISLNILKPDISAPGLSILAAFTGLNSINGDRTKDKRMVKYNVDSGTSMSCPHAAAATAYVKSFHPDWSPAAIKSALMTTGVRLGTGTGCTGTIPVRSGTIPVRSGPVVFGTGWDTLNRYTERNGTMIWYRYTATSMKIRPVGAELASGSGQINPRKAINPGLIYDLDINSYIGYFCKEGYNSTNIALLTGSKMYNCSSIPKALGADGLNYPSIHLQLQNPNESDISAIFYRTVTYVGNGKAVYKAKVRGPKCLSINVVPNILSFSKVNEKKSFSVELKGKFTRDKSWYISSSLVWGGKKPYVKSPILVYRPLFNVVY</sequence>
<dbReference type="GO" id="GO:0006508">
    <property type="term" value="P:proteolysis"/>
    <property type="evidence" value="ECO:0007669"/>
    <property type="project" value="UniProtKB-KW"/>
</dbReference>
<dbReference type="Proteomes" id="UP001234989">
    <property type="component" value="Chromosome 9"/>
</dbReference>
<evidence type="ECO:0000313" key="10">
    <source>
        <dbReference type="EMBL" id="WMV44470.1"/>
    </source>
</evidence>
<dbReference type="CDD" id="cd04852">
    <property type="entry name" value="Peptidases_S8_3"/>
    <property type="match status" value="1"/>
</dbReference>
<dbReference type="PROSITE" id="PS00137">
    <property type="entry name" value="SUBTILASE_HIS"/>
    <property type="match status" value="1"/>
</dbReference>
<evidence type="ECO:0000259" key="8">
    <source>
        <dbReference type="Pfam" id="PF00082"/>
    </source>
</evidence>
<evidence type="ECO:0000259" key="9">
    <source>
        <dbReference type="Pfam" id="PF17766"/>
    </source>
</evidence>
<keyword evidence="2 7" id="KW-0645">Protease</keyword>
<evidence type="ECO:0000256" key="6">
    <source>
        <dbReference type="PIRSR" id="PIRSR615500-1"/>
    </source>
</evidence>
<feature type="active site" description="Charge relay system" evidence="6 7">
    <location>
        <position position="262"/>
    </location>
</feature>
<dbReference type="InterPro" id="IPR022398">
    <property type="entry name" value="Peptidase_S8_His-AS"/>
</dbReference>
<dbReference type="Pfam" id="PF17766">
    <property type="entry name" value="fn3_6"/>
    <property type="match status" value="1"/>
</dbReference>
<feature type="domain" description="Subtilisin-like protease fibronectin type-III" evidence="9">
    <location>
        <begin position="813"/>
        <end position="913"/>
    </location>
</feature>
<dbReference type="PROSITE" id="PS51892">
    <property type="entry name" value="SUBTILASE"/>
    <property type="match status" value="1"/>
</dbReference>
<evidence type="ECO:0000256" key="3">
    <source>
        <dbReference type="ARBA" id="ARBA00022729"/>
    </source>
</evidence>
<feature type="active site" description="Charge relay system" evidence="6 7">
    <location>
        <position position="326"/>
    </location>
</feature>
<evidence type="ECO:0000313" key="11">
    <source>
        <dbReference type="Proteomes" id="UP001234989"/>
    </source>
</evidence>
<organism evidence="10 11">
    <name type="scientific">Solanum verrucosum</name>
    <dbReference type="NCBI Taxonomy" id="315347"/>
    <lineage>
        <taxon>Eukaryota</taxon>
        <taxon>Viridiplantae</taxon>
        <taxon>Streptophyta</taxon>
        <taxon>Embryophyta</taxon>
        <taxon>Tracheophyta</taxon>
        <taxon>Spermatophyta</taxon>
        <taxon>Magnoliopsida</taxon>
        <taxon>eudicotyledons</taxon>
        <taxon>Gunneridae</taxon>
        <taxon>Pentapetalae</taxon>
        <taxon>asterids</taxon>
        <taxon>lamiids</taxon>
        <taxon>Solanales</taxon>
        <taxon>Solanaceae</taxon>
        <taxon>Solanoideae</taxon>
        <taxon>Solaneae</taxon>
        <taxon>Solanum</taxon>
    </lineage>
</organism>
<dbReference type="InterPro" id="IPR041469">
    <property type="entry name" value="Subtilisin-like_FN3"/>
</dbReference>
<dbReference type="Pfam" id="PF14223">
    <property type="entry name" value="Retrotran_gag_2"/>
    <property type="match status" value="1"/>
</dbReference>
<comment type="similarity">
    <text evidence="1 7">Belongs to the peptidase S8 family.</text>
</comment>
<dbReference type="InterPro" id="IPR015500">
    <property type="entry name" value="Peptidase_S8_subtilisin-rel"/>
</dbReference>
<evidence type="ECO:0000256" key="7">
    <source>
        <dbReference type="PROSITE-ProRule" id="PRU01240"/>
    </source>
</evidence>
<dbReference type="InterPro" id="IPR034197">
    <property type="entry name" value="Peptidases_S8_3"/>
</dbReference>
<dbReference type="EMBL" id="CP133620">
    <property type="protein sequence ID" value="WMV44470.1"/>
    <property type="molecule type" value="Genomic_DNA"/>
</dbReference>
<reference evidence="10" key="1">
    <citation type="submission" date="2023-08" db="EMBL/GenBank/DDBJ databases">
        <title>A de novo genome assembly of Solanum verrucosum Schlechtendal, a Mexican diploid species geographically isolated from the other diploid A-genome species in potato relatives.</title>
        <authorList>
            <person name="Hosaka K."/>
        </authorList>
    </citation>
    <scope>NUCLEOTIDE SEQUENCE</scope>
    <source>
        <tissue evidence="10">Young leaves</tissue>
    </source>
</reference>
<keyword evidence="11" id="KW-1185">Reference proteome</keyword>
<dbReference type="Gene3D" id="2.60.40.2310">
    <property type="match status" value="1"/>
</dbReference>
<feature type="domain" description="Peptidase S8/S53" evidence="8">
    <location>
        <begin position="254"/>
        <end position="685"/>
    </location>
</feature>
<dbReference type="InterPro" id="IPR023828">
    <property type="entry name" value="Peptidase_S8_Ser-AS"/>
</dbReference>
<evidence type="ECO:0000256" key="4">
    <source>
        <dbReference type="ARBA" id="ARBA00022801"/>
    </source>
</evidence>
<keyword evidence="4 7" id="KW-0378">Hydrolase</keyword>
<protein>
    <recommendedName>
        <fullName evidence="12">Subtilisin-like protease SBT4.15</fullName>
    </recommendedName>
</protein>
<accession>A0AAF0UE87</accession>
<evidence type="ECO:0000256" key="1">
    <source>
        <dbReference type="ARBA" id="ARBA00011073"/>
    </source>
</evidence>
<dbReference type="CDD" id="cd02120">
    <property type="entry name" value="PA_subtilisin_like"/>
    <property type="match status" value="1"/>
</dbReference>
<dbReference type="InterPro" id="IPR000209">
    <property type="entry name" value="Peptidase_S8/S53_dom"/>
</dbReference>
<dbReference type="PANTHER" id="PTHR10795">
    <property type="entry name" value="PROPROTEIN CONVERTASE SUBTILISIN/KEXIN"/>
    <property type="match status" value="1"/>
</dbReference>
<dbReference type="PROSITE" id="PS00138">
    <property type="entry name" value="SUBTILASE_SER"/>
    <property type="match status" value="1"/>
</dbReference>
<evidence type="ECO:0000256" key="2">
    <source>
        <dbReference type="ARBA" id="ARBA00022670"/>
    </source>
</evidence>
<dbReference type="Pfam" id="PF00082">
    <property type="entry name" value="Peptidase_S8"/>
    <property type="match status" value="1"/>
</dbReference>
<gene>
    <name evidence="10" type="ORF">MTR67_037855</name>
</gene>
<dbReference type="SUPFAM" id="SSF52743">
    <property type="entry name" value="Subtilisin-like"/>
    <property type="match status" value="1"/>
</dbReference>
<dbReference type="Gene3D" id="3.40.50.200">
    <property type="entry name" value="Peptidase S8/S53 domain"/>
    <property type="match status" value="1"/>
</dbReference>
<name>A0AAF0UE87_SOLVR</name>
<dbReference type="GO" id="GO:0004252">
    <property type="term" value="F:serine-type endopeptidase activity"/>
    <property type="evidence" value="ECO:0007669"/>
    <property type="project" value="UniProtKB-UniRule"/>
</dbReference>
<proteinExistence type="inferred from homology"/>
<keyword evidence="3" id="KW-0732">Signal</keyword>
<dbReference type="InterPro" id="IPR045051">
    <property type="entry name" value="SBT"/>
</dbReference>
<keyword evidence="5 7" id="KW-0720">Serine protease</keyword>
<dbReference type="PRINTS" id="PR00723">
    <property type="entry name" value="SUBTILISIN"/>
</dbReference>
<dbReference type="Gene3D" id="3.50.30.30">
    <property type="match status" value="1"/>
</dbReference>
<dbReference type="AlphaFoldDB" id="A0AAF0UE87"/>
<evidence type="ECO:0008006" key="12">
    <source>
        <dbReference type="Google" id="ProtNLM"/>
    </source>
</evidence>